<evidence type="ECO:0000313" key="2">
    <source>
        <dbReference type="Proteomes" id="UP001291623"/>
    </source>
</evidence>
<evidence type="ECO:0000313" key="1">
    <source>
        <dbReference type="EMBL" id="KAK4346318.1"/>
    </source>
</evidence>
<reference evidence="1" key="1">
    <citation type="submission" date="2023-12" db="EMBL/GenBank/DDBJ databases">
        <title>Genome assembly of Anisodus tanguticus.</title>
        <authorList>
            <person name="Wang Y.-J."/>
        </authorList>
    </citation>
    <scope>NUCLEOTIDE SEQUENCE</scope>
    <source>
        <strain evidence="1">KB-2021</strain>
        <tissue evidence="1">Leaf</tissue>
    </source>
</reference>
<dbReference type="AlphaFoldDB" id="A0AAE1R788"/>
<name>A0AAE1R788_9SOLA</name>
<organism evidence="1 2">
    <name type="scientific">Anisodus tanguticus</name>
    <dbReference type="NCBI Taxonomy" id="243964"/>
    <lineage>
        <taxon>Eukaryota</taxon>
        <taxon>Viridiplantae</taxon>
        <taxon>Streptophyta</taxon>
        <taxon>Embryophyta</taxon>
        <taxon>Tracheophyta</taxon>
        <taxon>Spermatophyta</taxon>
        <taxon>Magnoliopsida</taxon>
        <taxon>eudicotyledons</taxon>
        <taxon>Gunneridae</taxon>
        <taxon>Pentapetalae</taxon>
        <taxon>asterids</taxon>
        <taxon>lamiids</taxon>
        <taxon>Solanales</taxon>
        <taxon>Solanaceae</taxon>
        <taxon>Solanoideae</taxon>
        <taxon>Hyoscyameae</taxon>
        <taxon>Anisodus</taxon>
    </lineage>
</organism>
<comment type="caution">
    <text evidence="1">The sequence shown here is derived from an EMBL/GenBank/DDBJ whole genome shotgun (WGS) entry which is preliminary data.</text>
</comment>
<sequence length="56" mass="6555">MPSYPCTKPCWYRIIKEGNSALIVSRRRQLTRKEYDSDESREEQVCCGLGSMIQLQ</sequence>
<dbReference type="EMBL" id="JAVYJV010000018">
    <property type="protein sequence ID" value="KAK4346318.1"/>
    <property type="molecule type" value="Genomic_DNA"/>
</dbReference>
<protein>
    <submittedName>
        <fullName evidence="1">Uncharacterized protein</fullName>
    </submittedName>
</protein>
<dbReference type="Proteomes" id="UP001291623">
    <property type="component" value="Unassembled WGS sequence"/>
</dbReference>
<accession>A0AAE1R788</accession>
<proteinExistence type="predicted"/>
<keyword evidence="2" id="KW-1185">Reference proteome</keyword>
<gene>
    <name evidence="1" type="ORF">RND71_032657</name>
</gene>